<sequence>MTVTVPKIVAYKFLSPLKSERGKFNEIYTAMPFDDVNIKRLHDQQVNKRWKFRSKVVDQLSEQVKSVTIHLLEPDITKRWKVEQILNSDWLGMDSRLTQMTPAEEAAFSRAQAARKALVESLGKKQPSDKNIAQNEEIRVLKAQDAKASKYASITTMV</sequence>
<dbReference type="InterPro" id="IPR011009">
    <property type="entry name" value="Kinase-like_dom_sf"/>
</dbReference>
<evidence type="ECO:0000313" key="1">
    <source>
        <dbReference type="EMBL" id="KAJ8972227.1"/>
    </source>
</evidence>
<evidence type="ECO:0000313" key="2">
    <source>
        <dbReference type="Proteomes" id="UP001162164"/>
    </source>
</evidence>
<dbReference type="SUPFAM" id="SSF56112">
    <property type="entry name" value="Protein kinase-like (PK-like)"/>
    <property type="match status" value="1"/>
</dbReference>
<accession>A0ABQ9J397</accession>
<organism evidence="1 2">
    <name type="scientific">Molorchus minor</name>
    <dbReference type="NCBI Taxonomy" id="1323400"/>
    <lineage>
        <taxon>Eukaryota</taxon>
        <taxon>Metazoa</taxon>
        <taxon>Ecdysozoa</taxon>
        <taxon>Arthropoda</taxon>
        <taxon>Hexapoda</taxon>
        <taxon>Insecta</taxon>
        <taxon>Pterygota</taxon>
        <taxon>Neoptera</taxon>
        <taxon>Endopterygota</taxon>
        <taxon>Coleoptera</taxon>
        <taxon>Polyphaga</taxon>
        <taxon>Cucujiformia</taxon>
        <taxon>Chrysomeloidea</taxon>
        <taxon>Cerambycidae</taxon>
        <taxon>Lamiinae</taxon>
        <taxon>Monochamini</taxon>
        <taxon>Molorchus</taxon>
    </lineage>
</organism>
<protein>
    <submittedName>
        <fullName evidence="1">Uncharacterized protein</fullName>
    </submittedName>
</protein>
<dbReference type="EMBL" id="JAPWTJ010001377">
    <property type="protein sequence ID" value="KAJ8972227.1"/>
    <property type="molecule type" value="Genomic_DNA"/>
</dbReference>
<keyword evidence="2" id="KW-1185">Reference proteome</keyword>
<dbReference type="Gene3D" id="1.10.510.10">
    <property type="entry name" value="Transferase(Phosphotransferase) domain 1"/>
    <property type="match status" value="1"/>
</dbReference>
<dbReference type="Proteomes" id="UP001162164">
    <property type="component" value="Unassembled WGS sequence"/>
</dbReference>
<proteinExistence type="predicted"/>
<comment type="caution">
    <text evidence="1">The sequence shown here is derived from an EMBL/GenBank/DDBJ whole genome shotgun (WGS) entry which is preliminary data.</text>
</comment>
<gene>
    <name evidence="1" type="ORF">NQ317_009280</name>
</gene>
<reference evidence="1" key="1">
    <citation type="journal article" date="2023" name="Insect Mol. Biol.">
        <title>Genome sequencing provides insights into the evolution of gene families encoding plant cell wall-degrading enzymes in longhorned beetles.</title>
        <authorList>
            <person name="Shin N.R."/>
            <person name="Okamura Y."/>
            <person name="Kirsch R."/>
            <person name="Pauchet Y."/>
        </authorList>
    </citation>
    <scope>NUCLEOTIDE SEQUENCE</scope>
    <source>
        <strain evidence="1">MMC_N1</strain>
    </source>
</reference>
<name>A0ABQ9J397_9CUCU</name>